<feature type="transmembrane region" description="Helical" evidence="6">
    <location>
        <begin position="151"/>
        <end position="171"/>
    </location>
</feature>
<comment type="similarity">
    <text evidence="2 6">Belongs to the BI1 family.</text>
</comment>
<evidence type="ECO:0000256" key="3">
    <source>
        <dbReference type="ARBA" id="ARBA00022692"/>
    </source>
</evidence>
<evidence type="ECO:0000256" key="6">
    <source>
        <dbReference type="RuleBase" id="RU004379"/>
    </source>
</evidence>
<dbReference type="CDD" id="cd10432">
    <property type="entry name" value="BI-1-like_bacterial"/>
    <property type="match status" value="1"/>
</dbReference>
<evidence type="ECO:0000313" key="8">
    <source>
        <dbReference type="Proteomes" id="UP000029538"/>
    </source>
</evidence>
<comment type="caution">
    <text evidence="7">The sequence shown here is derived from an EMBL/GenBank/DDBJ whole genome shotgun (WGS) entry which is preliminary data.</text>
</comment>
<evidence type="ECO:0000256" key="2">
    <source>
        <dbReference type="ARBA" id="ARBA00010350"/>
    </source>
</evidence>
<dbReference type="EMBL" id="JRNR01000069">
    <property type="protein sequence ID" value="KGF48895.1"/>
    <property type="molecule type" value="Genomic_DNA"/>
</dbReference>
<feature type="transmembrane region" description="Helical" evidence="6">
    <location>
        <begin position="215"/>
        <end position="235"/>
    </location>
</feature>
<dbReference type="PANTHER" id="PTHR23291:SF50">
    <property type="entry name" value="PROTEIN LIFEGUARD 4"/>
    <property type="match status" value="1"/>
</dbReference>
<gene>
    <name evidence="7" type="ORF">HMPREF0654_07400</name>
</gene>
<accession>A0A096AQ77</accession>
<evidence type="ECO:0000256" key="1">
    <source>
        <dbReference type="ARBA" id="ARBA00004141"/>
    </source>
</evidence>
<dbReference type="GeneID" id="91083034"/>
<evidence type="ECO:0000256" key="5">
    <source>
        <dbReference type="ARBA" id="ARBA00023136"/>
    </source>
</evidence>
<feature type="transmembrane region" description="Helical" evidence="6">
    <location>
        <begin position="33"/>
        <end position="52"/>
    </location>
</feature>
<proteinExistence type="inferred from homology"/>
<dbReference type="GO" id="GO:0005886">
    <property type="term" value="C:plasma membrane"/>
    <property type="evidence" value="ECO:0007669"/>
    <property type="project" value="TreeGrafter"/>
</dbReference>
<dbReference type="AlphaFoldDB" id="A0A096AQ77"/>
<reference evidence="7 8" key="1">
    <citation type="submission" date="2014-07" db="EMBL/GenBank/DDBJ databases">
        <authorList>
            <person name="McCorrison J."/>
            <person name="Sanka R."/>
            <person name="Torralba M."/>
            <person name="Gillis M."/>
            <person name="Haft D.H."/>
            <person name="Methe B."/>
            <person name="Sutton G."/>
            <person name="Nelson K.E."/>
        </authorList>
    </citation>
    <scope>NUCLEOTIDE SEQUENCE [LARGE SCALE GENOMIC DNA]</scope>
    <source>
        <strain evidence="7 8">DNF00882</strain>
    </source>
</reference>
<organism evidence="7 8">
    <name type="scientific">Prevotella disiens DNF00882</name>
    <dbReference type="NCBI Taxonomy" id="1401075"/>
    <lineage>
        <taxon>Bacteria</taxon>
        <taxon>Pseudomonadati</taxon>
        <taxon>Bacteroidota</taxon>
        <taxon>Bacteroidia</taxon>
        <taxon>Bacteroidales</taxon>
        <taxon>Prevotellaceae</taxon>
        <taxon>Prevotella</taxon>
    </lineage>
</organism>
<feature type="transmembrane region" description="Helical" evidence="6">
    <location>
        <begin position="177"/>
        <end position="195"/>
    </location>
</feature>
<dbReference type="Pfam" id="PF01027">
    <property type="entry name" value="Bax1-I"/>
    <property type="match status" value="1"/>
</dbReference>
<dbReference type="PANTHER" id="PTHR23291">
    <property type="entry name" value="BAX INHIBITOR-RELATED"/>
    <property type="match status" value="1"/>
</dbReference>
<keyword evidence="5 6" id="KW-0472">Membrane</keyword>
<keyword evidence="4 6" id="KW-1133">Transmembrane helix</keyword>
<protein>
    <submittedName>
        <fullName evidence="7">Membrane protein</fullName>
    </submittedName>
</protein>
<name>A0A096AQ77_9BACT</name>
<dbReference type="Proteomes" id="UP000029538">
    <property type="component" value="Unassembled WGS sequence"/>
</dbReference>
<comment type="subcellular location">
    <subcellularLocation>
        <location evidence="1">Membrane</location>
        <topology evidence="1">Multi-pass membrane protein</topology>
    </subcellularLocation>
</comment>
<evidence type="ECO:0000256" key="4">
    <source>
        <dbReference type="ARBA" id="ARBA00022989"/>
    </source>
</evidence>
<sequence>MEFNNYPGFESNHNRGYQELEMSRTFPMLMRKVYTWMTMALAITGIVAYGVGTSEAMLMMLYNGMAPLIVCGLAELGIVFYLSARIQKLSLMSATMWFIVFAALNGLTMGWIFAAYTMASIAKTFFITAGTFGAMAVIGTTTKKDLTKMGGILFMALIGLIIAGLVNLFLHSTMFELIVSGLGVLIFTGLTAWDAQKIKEMVRMAPDAGESAQKIALLGSLSLYLDFINLFLYLLRFFGNRD</sequence>
<feature type="transmembrane region" description="Helical" evidence="6">
    <location>
        <begin position="120"/>
        <end position="139"/>
    </location>
</feature>
<feature type="transmembrane region" description="Helical" evidence="6">
    <location>
        <begin position="94"/>
        <end position="114"/>
    </location>
</feature>
<feature type="transmembrane region" description="Helical" evidence="6">
    <location>
        <begin position="64"/>
        <end position="82"/>
    </location>
</feature>
<dbReference type="InterPro" id="IPR006214">
    <property type="entry name" value="Bax_inhibitor_1-related"/>
</dbReference>
<keyword evidence="3 6" id="KW-0812">Transmembrane</keyword>
<evidence type="ECO:0000313" key="7">
    <source>
        <dbReference type="EMBL" id="KGF48895.1"/>
    </source>
</evidence>
<dbReference type="RefSeq" id="WP_021670185.1">
    <property type="nucleotide sequence ID" value="NZ_JRNR01000069.1"/>
</dbReference>